<dbReference type="EMBL" id="JBHUHO010000040">
    <property type="protein sequence ID" value="MFD2117535.1"/>
    <property type="molecule type" value="Genomic_DNA"/>
</dbReference>
<evidence type="ECO:0000256" key="2">
    <source>
        <dbReference type="ARBA" id="ARBA00022485"/>
    </source>
</evidence>
<dbReference type="RefSeq" id="WP_377774780.1">
    <property type="nucleotide sequence ID" value="NZ_JBHUHO010000040.1"/>
</dbReference>
<evidence type="ECO:0000256" key="4">
    <source>
        <dbReference type="ARBA" id="ARBA00022723"/>
    </source>
</evidence>
<accession>A0ABW4YP82</accession>
<evidence type="ECO:0000256" key="1">
    <source>
        <dbReference type="ARBA" id="ARBA00001966"/>
    </source>
</evidence>
<keyword evidence="9" id="KW-1185">Reference proteome</keyword>
<dbReference type="SFLD" id="SFLDS00029">
    <property type="entry name" value="Radical_SAM"/>
    <property type="match status" value="1"/>
</dbReference>
<keyword evidence="4" id="KW-0479">Metal-binding</keyword>
<proteinExistence type="predicted"/>
<evidence type="ECO:0000259" key="7">
    <source>
        <dbReference type="Pfam" id="PF04055"/>
    </source>
</evidence>
<name>A0ABW4YP82_9BACL</name>
<feature type="domain" description="Radical SAM core" evidence="7">
    <location>
        <begin position="181"/>
        <end position="347"/>
    </location>
</feature>
<evidence type="ECO:0000256" key="3">
    <source>
        <dbReference type="ARBA" id="ARBA00022691"/>
    </source>
</evidence>
<sequence length="420" mass="47381">MKLVYADEQGNVFDHPAYTALGRSGDSIVELLPGELIPMPEGATLVSLPFTKPIGISDRTEQMESLPNQLQAVGALLPQGYTRLYLPAYVKTDSNERLPLFGYTAVVWKDDQFYVAAERCDDPERWDPLNCDRNELAVQVDNILQKYPDNRLYKHLSHCALEYECLTSSNTFLQRWEGAVPVSYSCNAGCFGCISEQPDDSGFVAPQTRMNFKPTADEVTEIMLEHLRTPESIISFGQGCEGEPSTQVKIIVEAMQRVRQQTSLGYININTNAGLTDFIRAIVDAGLDLMRVSTISALDDHYNAYYKPRGYTLKNVEKSLRYAADQGVYTSINYLIFPGVTDREEEIEAMLSFAKRTDLKLIQMRNLNIDPESYLQLIPKAQGEIYSMQQMLQIFRSELPHVKIGSFTHVPPTKRSTIIN</sequence>
<gene>
    <name evidence="8" type="ORF">ACFSJH_17525</name>
</gene>
<dbReference type="InterPro" id="IPR058240">
    <property type="entry name" value="rSAM_sf"/>
</dbReference>
<dbReference type="InterPro" id="IPR013785">
    <property type="entry name" value="Aldolase_TIM"/>
</dbReference>
<evidence type="ECO:0000313" key="9">
    <source>
        <dbReference type="Proteomes" id="UP001597362"/>
    </source>
</evidence>
<comment type="caution">
    <text evidence="8">The sequence shown here is derived from an EMBL/GenBank/DDBJ whole genome shotgun (WGS) entry which is preliminary data.</text>
</comment>
<dbReference type="CDD" id="cd01335">
    <property type="entry name" value="Radical_SAM"/>
    <property type="match status" value="1"/>
</dbReference>
<dbReference type="SUPFAM" id="SSF102114">
    <property type="entry name" value="Radical SAM enzymes"/>
    <property type="match status" value="1"/>
</dbReference>
<keyword evidence="3" id="KW-0949">S-adenosyl-L-methionine</keyword>
<dbReference type="InterPro" id="IPR007197">
    <property type="entry name" value="rSAM"/>
</dbReference>
<keyword evidence="5" id="KW-0408">Iron</keyword>
<dbReference type="Gene3D" id="3.20.20.70">
    <property type="entry name" value="Aldolase class I"/>
    <property type="match status" value="1"/>
</dbReference>
<dbReference type="PANTHER" id="PTHR30352">
    <property type="entry name" value="PYRUVATE FORMATE-LYASE-ACTIVATING ENZYME"/>
    <property type="match status" value="1"/>
</dbReference>
<dbReference type="Pfam" id="PF04055">
    <property type="entry name" value="Radical_SAM"/>
    <property type="match status" value="1"/>
</dbReference>
<reference evidence="9" key="1">
    <citation type="journal article" date="2019" name="Int. J. Syst. Evol. Microbiol.">
        <title>The Global Catalogue of Microorganisms (GCM) 10K type strain sequencing project: providing services to taxonomists for standard genome sequencing and annotation.</title>
        <authorList>
            <consortium name="The Broad Institute Genomics Platform"/>
            <consortium name="The Broad Institute Genome Sequencing Center for Infectious Disease"/>
            <person name="Wu L."/>
            <person name="Ma J."/>
        </authorList>
    </citation>
    <scope>NUCLEOTIDE SEQUENCE [LARGE SCALE GENOMIC DNA]</scope>
    <source>
        <strain evidence="9">GH52</strain>
    </source>
</reference>
<evidence type="ECO:0000256" key="5">
    <source>
        <dbReference type="ARBA" id="ARBA00023004"/>
    </source>
</evidence>
<dbReference type="InterPro" id="IPR034457">
    <property type="entry name" value="Organic_radical-activating"/>
</dbReference>
<evidence type="ECO:0000313" key="8">
    <source>
        <dbReference type="EMBL" id="MFD2117535.1"/>
    </source>
</evidence>
<organism evidence="8 9">
    <name type="scientific">Paenibacillus yanchengensis</name>
    <dbReference type="NCBI Taxonomy" id="2035833"/>
    <lineage>
        <taxon>Bacteria</taxon>
        <taxon>Bacillati</taxon>
        <taxon>Bacillota</taxon>
        <taxon>Bacilli</taxon>
        <taxon>Bacillales</taxon>
        <taxon>Paenibacillaceae</taxon>
        <taxon>Paenibacillus</taxon>
    </lineage>
</organism>
<comment type="cofactor">
    <cofactor evidence="1">
        <name>[4Fe-4S] cluster</name>
        <dbReference type="ChEBI" id="CHEBI:49883"/>
    </cofactor>
</comment>
<dbReference type="SFLD" id="SFLDG01109">
    <property type="entry name" value="Uncharacterised_Radical_SAM_Su"/>
    <property type="match status" value="1"/>
</dbReference>
<keyword evidence="6" id="KW-0411">Iron-sulfur</keyword>
<protein>
    <submittedName>
        <fullName evidence="8">Radical SAM protein</fullName>
    </submittedName>
</protein>
<evidence type="ECO:0000256" key="6">
    <source>
        <dbReference type="ARBA" id="ARBA00023014"/>
    </source>
</evidence>
<dbReference type="Proteomes" id="UP001597362">
    <property type="component" value="Unassembled WGS sequence"/>
</dbReference>
<dbReference type="PANTHER" id="PTHR30352:SF5">
    <property type="entry name" value="PYRUVATE FORMATE-LYASE 1-ACTIVATING ENZYME"/>
    <property type="match status" value="1"/>
</dbReference>
<keyword evidence="2" id="KW-0004">4Fe-4S</keyword>